<dbReference type="PANTHER" id="PTHR35789">
    <property type="entry name" value="SPORE GERMINATION PROTEIN B3"/>
    <property type="match status" value="1"/>
</dbReference>
<dbReference type="RefSeq" id="WP_157337234.1">
    <property type="nucleotide sequence ID" value="NZ_RHLK01000010.1"/>
</dbReference>
<dbReference type="InterPro" id="IPR008844">
    <property type="entry name" value="Spore_GerAC-like"/>
</dbReference>
<dbReference type="OrthoDB" id="2592518at2"/>
<dbReference type="Proteomes" id="UP000490800">
    <property type="component" value="Unassembled WGS sequence"/>
</dbReference>
<evidence type="ECO:0000259" key="8">
    <source>
        <dbReference type="Pfam" id="PF05504"/>
    </source>
</evidence>
<comment type="caution">
    <text evidence="10">The sequence shown here is derived from an EMBL/GenBank/DDBJ whole genome shotgun (WGS) entry which is preliminary data.</text>
</comment>
<dbReference type="PROSITE" id="PS51257">
    <property type="entry name" value="PROKAR_LIPOPROTEIN"/>
    <property type="match status" value="1"/>
</dbReference>
<dbReference type="Pfam" id="PF25198">
    <property type="entry name" value="Spore_GerAC_N"/>
    <property type="match status" value="1"/>
</dbReference>
<protein>
    <submittedName>
        <fullName evidence="10">Ger(X)C family spore germination protein</fullName>
    </submittedName>
</protein>
<evidence type="ECO:0000256" key="1">
    <source>
        <dbReference type="ARBA" id="ARBA00004635"/>
    </source>
</evidence>
<proteinExistence type="inferred from homology"/>
<evidence type="ECO:0000256" key="2">
    <source>
        <dbReference type="ARBA" id="ARBA00007886"/>
    </source>
</evidence>
<keyword evidence="5" id="KW-0472">Membrane</keyword>
<dbReference type="Gene3D" id="3.30.300.210">
    <property type="entry name" value="Nutrient germinant receptor protein C, domain 3"/>
    <property type="match status" value="1"/>
</dbReference>
<reference evidence="10 11" key="1">
    <citation type="journal article" date="2019" name="Microorganisms">
        <title>Paenibacillus lutrae sp. nov., A Chitinolytic Species Isolated from A River Otter in Castril Natural Park, Granada, Spain.</title>
        <authorList>
            <person name="Rodriguez M."/>
            <person name="Reina J.C."/>
            <person name="Bejar V."/>
            <person name="Llamas I."/>
        </authorList>
    </citation>
    <scope>NUCLEOTIDE SEQUENCE [LARGE SCALE GENOMIC DNA]</scope>
    <source>
        <strain evidence="10 11">N10</strain>
    </source>
</reference>
<evidence type="ECO:0000313" key="11">
    <source>
        <dbReference type="Proteomes" id="UP000490800"/>
    </source>
</evidence>
<evidence type="ECO:0000256" key="7">
    <source>
        <dbReference type="ARBA" id="ARBA00023288"/>
    </source>
</evidence>
<gene>
    <name evidence="10" type="ORF">EDM21_16600</name>
</gene>
<evidence type="ECO:0000256" key="4">
    <source>
        <dbReference type="ARBA" id="ARBA00022729"/>
    </source>
</evidence>
<comment type="similarity">
    <text evidence="2">Belongs to the GerABKC lipoprotein family.</text>
</comment>
<dbReference type="EMBL" id="RHLK01000010">
    <property type="protein sequence ID" value="MVP01118.1"/>
    <property type="molecule type" value="Genomic_DNA"/>
</dbReference>
<dbReference type="PANTHER" id="PTHR35789:SF1">
    <property type="entry name" value="SPORE GERMINATION PROTEIN B3"/>
    <property type="match status" value="1"/>
</dbReference>
<dbReference type="Pfam" id="PF05504">
    <property type="entry name" value="Spore_GerAC"/>
    <property type="match status" value="1"/>
</dbReference>
<dbReference type="NCBIfam" id="TIGR02887">
    <property type="entry name" value="spore_ger_x_C"/>
    <property type="match status" value="1"/>
</dbReference>
<accession>A0A7X3K0F7</accession>
<evidence type="ECO:0000256" key="3">
    <source>
        <dbReference type="ARBA" id="ARBA00022544"/>
    </source>
</evidence>
<dbReference type="InterPro" id="IPR057336">
    <property type="entry name" value="GerAC_N"/>
</dbReference>
<keyword evidence="3" id="KW-0309">Germination</keyword>
<organism evidence="10 11">
    <name type="scientific">Paenibacillus lutrae</name>
    <dbReference type="NCBI Taxonomy" id="2078573"/>
    <lineage>
        <taxon>Bacteria</taxon>
        <taxon>Bacillati</taxon>
        <taxon>Bacillota</taxon>
        <taxon>Bacilli</taxon>
        <taxon>Bacillales</taxon>
        <taxon>Paenibacillaceae</taxon>
        <taxon>Paenibacillus</taxon>
    </lineage>
</organism>
<evidence type="ECO:0000259" key="9">
    <source>
        <dbReference type="Pfam" id="PF25198"/>
    </source>
</evidence>
<feature type="domain" description="Spore germination GerAC-like C-terminal" evidence="8">
    <location>
        <begin position="198"/>
        <end position="374"/>
    </location>
</feature>
<sequence>MRRLRGIWTLAAAGLLLSGCVTPSVFESLGLIVALGYDQGEEGTIEGTSVIYKLDKDVPSKATVLSNNAYTSKKLREDQNRKASKKLVLGQLRVALYEDAVAENGIINLVDSLSRDPSIGTKIFLGISRKKTADLLQYSYKDIGNIGTYLYETIKQNVREGQVISSTLHEFLRDYYSPGKDPLLPVVVREGESIVMDDIAVFRADKLAGILSSSDSSFLKLIRDRFKTGIFEFGLNSEDLSPHYKKAEKTAKQEIHAVVRLLENNPEIKLVDPDNLIYEVKLDFTYVLEEITAGIRLSEPQVIDTIEKLIVQKFQKKTEHVLKKLTELKADPIGFGEVYLQTVRGSSFTKEEWHDRFASAQFKVEVKAELLRTGVVE</sequence>
<evidence type="ECO:0000256" key="5">
    <source>
        <dbReference type="ARBA" id="ARBA00023136"/>
    </source>
</evidence>
<keyword evidence="7" id="KW-0449">Lipoprotein</keyword>
<dbReference type="GO" id="GO:0009847">
    <property type="term" value="P:spore germination"/>
    <property type="evidence" value="ECO:0007669"/>
    <property type="project" value="InterPro"/>
</dbReference>
<evidence type="ECO:0000256" key="6">
    <source>
        <dbReference type="ARBA" id="ARBA00023139"/>
    </source>
</evidence>
<dbReference type="GO" id="GO:0016020">
    <property type="term" value="C:membrane"/>
    <property type="evidence" value="ECO:0007669"/>
    <property type="project" value="UniProtKB-SubCell"/>
</dbReference>
<dbReference type="InterPro" id="IPR038501">
    <property type="entry name" value="Spore_GerAC_C_sf"/>
</dbReference>
<feature type="domain" description="Spore germination protein N-terminal" evidence="9">
    <location>
        <begin position="27"/>
        <end position="187"/>
    </location>
</feature>
<evidence type="ECO:0000313" key="10">
    <source>
        <dbReference type="EMBL" id="MVP01118.1"/>
    </source>
</evidence>
<dbReference type="AlphaFoldDB" id="A0A7X3K0F7"/>
<keyword evidence="4" id="KW-0732">Signal</keyword>
<name>A0A7X3K0F7_9BACL</name>
<comment type="subcellular location">
    <subcellularLocation>
        <location evidence="1">Membrane</location>
        <topology evidence="1">Lipid-anchor</topology>
    </subcellularLocation>
</comment>
<keyword evidence="6" id="KW-0564">Palmitate</keyword>
<dbReference type="InterPro" id="IPR046953">
    <property type="entry name" value="Spore_GerAC-like_C"/>
</dbReference>
<keyword evidence="11" id="KW-1185">Reference proteome</keyword>